<gene>
    <name evidence="2" type="ORF">GCM10011452_16810</name>
</gene>
<evidence type="ECO:0008006" key="4">
    <source>
        <dbReference type="Google" id="ProtNLM"/>
    </source>
</evidence>
<protein>
    <recommendedName>
        <fullName evidence="4">Lipopolysaccharide export system protein LptC</fullName>
    </recommendedName>
</protein>
<comment type="caution">
    <text evidence="2">The sequence shown here is derived from an EMBL/GenBank/DDBJ whole genome shotgun (WGS) entry which is preliminary data.</text>
</comment>
<organism evidence="2 3">
    <name type="scientific">Gemmobacter lanyuensis</name>
    <dbReference type="NCBI Taxonomy" id="1054497"/>
    <lineage>
        <taxon>Bacteria</taxon>
        <taxon>Pseudomonadati</taxon>
        <taxon>Pseudomonadota</taxon>
        <taxon>Alphaproteobacteria</taxon>
        <taxon>Rhodobacterales</taxon>
        <taxon>Paracoccaceae</taxon>
        <taxon>Gemmobacter</taxon>
    </lineage>
</organism>
<evidence type="ECO:0000313" key="2">
    <source>
        <dbReference type="EMBL" id="GGW28926.1"/>
    </source>
</evidence>
<reference evidence="2" key="1">
    <citation type="journal article" date="2014" name="Int. J. Syst. Evol. Microbiol.">
        <title>Complete genome sequence of Corynebacterium casei LMG S-19264T (=DSM 44701T), isolated from a smear-ripened cheese.</title>
        <authorList>
            <consortium name="US DOE Joint Genome Institute (JGI-PGF)"/>
            <person name="Walter F."/>
            <person name="Albersmeier A."/>
            <person name="Kalinowski J."/>
            <person name="Ruckert C."/>
        </authorList>
    </citation>
    <scope>NUCLEOTIDE SEQUENCE</scope>
    <source>
        <strain evidence="2">KCTC 23714</strain>
    </source>
</reference>
<name>A0A918IRM3_9RHOB</name>
<reference evidence="2" key="2">
    <citation type="submission" date="2020-09" db="EMBL/GenBank/DDBJ databases">
        <authorList>
            <person name="Sun Q."/>
            <person name="Kim S."/>
        </authorList>
    </citation>
    <scope>NUCLEOTIDE SEQUENCE</scope>
    <source>
        <strain evidence="2">KCTC 23714</strain>
    </source>
</reference>
<dbReference type="EMBL" id="BMYQ01000004">
    <property type="protein sequence ID" value="GGW28926.1"/>
    <property type="molecule type" value="Genomic_DNA"/>
</dbReference>
<evidence type="ECO:0000313" key="3">
    <source>
        <dbReference type="Proteomes" id="UP000628984"/>
    </source>
</evidence>
<evidence type="ECO:0000256" key="1">
    <source>
        <dbReference type="SAM" id="Phobius"/>
    </source>
</evidence>
<dbReference type="Proteomes" id="UP000628984">
    <property type="component" value="Unassembled WGS sequence"/>
</dbReference>
<accession>A0A918IRM3</accession>
<sequence>MDRHSRLVGWLKVALPLMALAILSSLFLVARQIDPQGTIGFSEAELADRLREPRITAPTYAGTTRDGATLTISADEARPDAGNGATAAAVHAELSTADGARSVLTAGAVRFLQETRAAVLEGGVLLANSLGYEFRTEAMTLTLDTAGAKTAGAVEGFGPLGRITAGQMQITPTGDGAETYLLVFNGGVRLIYQPRTR</sequence>
<dbReference type="RefSeq" id="WP_189633411.1">
    <property type="nucleotide sequence ID" value="NZ_BMYQ01000004.1"/>
</dbReference>
<keyword evidence="1" id="KW-1133">Transmembrane helix</keyword>
<keyword evidence="1" id="KW-0472">Membrane</keyword>
<keyword evidence="3" id="KW-1185">Reference proteome</keyword>
<dbReference type="AlphaFoldDB" id="A0A918IRM3"/>
<feature type="transmembrane region" description="Helical" evidence="1">
    <location>
        <begin position="7"/>
        <end position="30"/>
    </location>
</feature>
<proteinExistence type="predicted"/>
<keyword evidence="1" id="KW-0812">Transmembrane</keyword>